<keyword evidence="5" id="KW-0067">ATP-binding</keyword>
<dbReference type="PROSITE" id="PS50011">
    <property type="entry name" value="PROTEIN_KINASE_DOM"/>
    <property type="match status" value="1"/>
</dbReference>
<dbReference type="PANTHER" id="PTHR24345">
    <property type="entry name" value="SERINE/THREONINE-PROTEIN KINASE PLK"/>
    <property type="match status" value="1"/>
</dbReference>
<dbReference type="Proteomes" id="UP000277300">
    <property type="component" value="Unassembled WGS sequence"/>
</dbReference>
<evidence type="ECO:0000256" key="1">
    <source>
        <dbReference type="ARBA" id="ARBA00022527"/>
    </source>
</evidence>
<dbReference type="Proteomes" id="UP000284657">
    <property type="component" value="Unassembled WGS sequence"/>
</dbReference>
<dbReference type="GO" id="GO:0005524">
    <property type="term" value="F:ATP binding"/>
    <property type="evidence" value="ECO:0007669"/>
    <property type="project" value="UniProtKB-KW"/>
</dbReference>
<evidence type="ECO:0000256" key="3">
    <source>
        <dbReference type="ARBA" id="ARBA00022741"/>
    </source>
</evidence>
<keyword evidence="4" id="KW-0418">Kinase</keyword>
<dbReference type="Gene3D" id="1.10.510.10">
    <property type="entry name" value="Transferase(Phosphotransferase) domain 1"/>
    <property type="match status" value="1"/>
</dbReference>
<evidence type="ECO:0000259" key="6">
    <source>
        <dbReference type="PROSITE" id="PS50011"/>
    </source>
</evidence>
<organism evidence="8 9">
    <name type="scientific">Phytophthora kernoviae</name>
    <dbReference type="NCBI Taxonomy" id="325452"/>
    <lineage>
        <taxon>Eukaryota</taxon>
        <taxon>Sar</taxon>
        <taxon>Stramenopiles</taxon>
        <taxon>Oomycota</taxon>
        <taxon>Peronosporomycetes</taxon>
        <taxon>Peronosporales</taxon>
        <taxon>Peronosporaceae</taxon>
        <taxon>Phytophthora</taxon>
    </lineage>
</organism>
<evidence type="ECO:0000256" key="5">
    <source>
        <dbReference type="ARBA" id="ARBA00022840"/>
    </source>
</evidence>
<sequence>MNGIAHRDVSLENVLLRDGVCKIPDFGFATYVGYLCTEVVGKSYCMTPEVAAGESEQLAETMSSRLFANWKCTAWFKPGR</sequence>
<keyword evidence="1" id="KW-0723">Serine/threonine-protein kinase</keyword>
<comment type="caution">
    <text evidence="8">The sequence shown here is derived from an EMBL/GenBank/DDBJ whole genome shotgun (WGS) entry which is preliminary data.</text>
</comment>
<dbReference type="GO" id="GO:0005634">
    <property type="term" value="C:nucleus"/>
    <property type="evidence" value="ECO:0007669"/>
    <property type="project" value="TreeGrafter"/>
</dbReference>
<protein>
    <recommendedName>
        <fullName evidence="6">Protein kinase domain-containing protein</fullName>
    </recommendedName>
</protein>
<gene>
    <name evidence="7" type="ORF">BBJ29_010085</name>
    <name evidence="8" type="ORF">BBP00_00010081</name>
</gene>
<evidence type="ECO:0000256" key="2">
    <source>
        <dbReference type="ARBA" id="ARBA00022679"/>
    </source>
</evidence>
<dbReference type="Pfam" id="PF00069">
    <property type="entry name" value="Pkinase"/>
    <property type="match status" value="1"/>
</dbReference>
<evidence type="ECO:0000313" key="7">
    <source>
        <dbReference type="EMBL" id="RLN49111.1"/>
    </source>
</evidence>
<keyword evidence="2" id="KW-0808">Transferase</keyword>
<reference evidence="9 10" key="1">
    <citation type="submission" date="2018-07" db="EMBL/GenBank/DDBJ databases">
        <title>Genome sequencing of oomycete isolates from Chile give support for New Zealand origin for Phytophthora kernoviae and make available the first Nothophytophthora sp. genome.</title>
        <authorList>
            <person name="Studholme D.J."/>
            <person name="Sanfuentes E."/>
            <person name="Panda P."/>
            <person name="Hill R."/>
            <person name="Sambles C."/>
            <person name="Grant M."/>
            <person name="Williams N.M."/>
            <person name="Mcdougal R.L."/>
        </authorList>
    </citation>
    <scope>NUCLEOTIDE SEQUENCE [LARGE SCALE GENOMIC DNA]</scope>
    <source>
        <strain evidence="8">Chile6</strain>
        <strain evidence="7">Chile7</strain>
    </source>
</reference>
<dbReference type="GO" id="GO:0004674">
    <property type="term" value="F:protein serine/threonine kinase activity"/>
    <property type="evidence" value="ECO:0007669"/>
    <property type="project" value="UniProtKB-KW"/>
</dbReference>
<dbReference type="EMBL" id="MBDO02001215">
    <property type="protein sequence ID" value="RLN50059.1"/>
    <property type="molecule type" value="Genomic_DNA"/>
</dbReference>
<keyword evidence="3" id="KW-0547">Nucleotide-binding</keyword>
<dbReference type="AlphaFoldDB" id="A0A3F2RAT9"/>
<dbReference type="OrthoDB" id="541276at2759"/>
<dbReference type="EMBL" id="MBAD02002197">
    <property type="protein sequence ID" value="RLN49111.1"/>
    <property type="molecule type" value="Genomic_DNA"/>
</dbReference>
<dbReference type="SUPFAM" id="SSF56112">
    <property type="entry name" value="Protein kinase-like (PK-like)"/>
    <property type="match status" value="1"/>
</dbReference>
<evidence type="ECO:0000313" key="10">
    <source>
        <dbReference type="Proteomes" id="UP000284657"/>
    </source>
</evidence>
<feature type="domain" description="Protein kinase" evidence="6">
    <location>
        <begin position="1"/>
        <end position="80"/>
    </location>
</feature>
<evidence type="ECO:0000313" key="9">
    <source>
        <dbReference type="Proteomes" id="UP000277300"/>
    </source>
</evidence>
<proteinExistence type="predicted"/>
<evidence type="ECO:0000313" key="8">
    <source>
        <dbReference type="EMBL" id="RLN50059.1"/>
    </source>
</evidence>
<accession>A0A3F2RAT9</accession>
<evidence type="ECO:0000256" key="4">
    <source>
        <dbReference type="ARBA" id="ARBA00022777"/>
    </source>
</evidence>
<dbReference type="InterPro" id="IPR011009">
    <property type="entry name" value="Kinase-like_dom_sf"/>
</dbReference>
<name>A0A3F2RAT9_9STRA</name>
<dbReference type="PANTHER" id="PTHR24345:SF91">
    <property type="entry name" value="SERINE_THREONINE-PROTEIN KINASE PLK4"/>
    <property type="match status" value="1"/>
</dbReference>
<dbReference type="InterPro" id="IPR000719">
    <property type="entry name" value="Prot_kinase_dom"/>
</dbReference>